<gene>
    <name evidence="2" type="ORF">WMO37_01490</name>
</gene>
<comment type="caution">
    <text evidence="2">The sequence shown here is derived from an EMBL/GenBank/DDBJ whole genome shotgun (WGS) entry which is preliminary data.</text>
</comment>
<feature type="compositionally biased region" description="Polar residues" evidence="1">
    <location>
        <begin position="183"/>
        <end position="196"/>
    </location>
</feature>
<proteinExistence type="predicted"/>
<name>A0ABV1H2H4_9FIRM</name>
<feature type="region of interest" description="Disordered" evidence="1">
    <location>
        <begin position="183"/>
        <end position="220"/>
    </location>
</feature>
<feature type="compositionally biased region" description="Basic and acidic residues" evidence="1">
    <location>
        <begin position="207"/>
        <end position="220"/>
    </location>
</feature>
<keyword evidence="2" id="KW-0547">Nucleotide-binding</keyword>
<keyword evidence="2" id="KW-0347">Helicase</keyword>
<evidence type="ECO:0000256" key="1">
    <source>
        <dbReference type="SAM" id="MobiDB-lite"/>
    </source>
</evidence>
<reference evidence="2" key="1">
    <citation type="submission" date="2024-03" db="EMBL/GenBank/DDBJ databases">
        <title>Human intestinal bacterial collection.</title>
        <authorList>
            <person name="Pauvert C."/>
            <person name="Hitch T.C.A."/>
            <person name="Clavel T."/>
        </authorList>
    </citation>
    <scope>NUCLEOTIDE SEQUENCE [LARGE SCALE GENOMIC DNA]</scope>
    <source>
        <strain evidence="2">CLA-AA-H89B</strain>
    </source>
</reference>
<evidence type="ECO:0000313" key="2">
    <source>
        <dbReference type="EMBL" id="MEQ2553690.1"/>
    </source>
</evidence>
<dbReference type="Gene3D" id="1.10.8.200">
    <property type="entry name" value="Replisome organizer (g39p helicase loader/inhibitor protein)"/>
    <property type="match status" value="1"/>
</dbReference>
<sequence length="220" mass="25196">MTREETVKIIRIMCDSYPNYKPNNISETVDVWCMMLEDYNYNQISVALKAYVTSDTSGFAPSIGELIAKIQMISQPQELNEMEAWSLVSKALRNGTYGAAEEFSRLPPTVQEAVGNPDNLRNWATSDYKAIETVIQSNFIKTYRSVTSRTEEIKRVPAEIQKLIEKVNQNSLKAQIEQKYQNNTNFLSDKNKPSMSDTEDVEAYSEPPKEFEVLKDNLRK</sequence>
<accession>A0ABV1H2H4</accession>
<keyword evidence="2" id="KW-0378">Hydrolase</keyword>
<dbReference type="Proteomes" id="UP001546774">
    <property type="component" value="Unassembled WGS sequence"/>
</dbReference>
<protein>
    <submittedName>
        <fullName evidence="2">Replicative helicase loader/inhibitor</fullName>
    </submittedName>
</protein>
<keyword evidence="2" id="KW-0067">ATP-binding</keyword>
<dbReference type="GO" id="GO:0004386">
    <property type="term" value="F:helicase activity"/>
    <property type="evidence" value="ECO:0007669"/>
    <property type="project" value="UniProtKB-KW"/>
</dbReference>
<organism evidence="2 3">
    <name type="scientific">Lachnospira intestinalis</name>
    <dbReference type="NCBI Taxonomy" id="3133158"/>
    <lineage>
        <taxon>Bacteria</taxon>
        <taxon>Bacillati</taxon>
        <taxon>Bacillota</taxon>
        <taxon>Clostridia</taxon>
        <taxon>Lachnospirales</taxon>
        <taxon>Lachnospiraceae</taxon>
        <taxon>Lachnospira</taxon>
    </lineage>
</organism>
<evidence type="ECO:0000313" key="3">
    <source>
        <dbReference type="Proteomes" id="UP001546774"/>
    </source>
</evidence>
<dbReference type="EMBL" id="JBBMFS010000001">
    <property type="protein sequence ID" value="MEQ2553690.1"/>
    <property type="molecule type" value="Genomic_DNA"/>
</dbReference>
<keyword evidence="3" id="KW-1185">Reference proteome</keyword>